<protein>
    <submittedName>
        <fullName evidence="2">Uncharacterized protein</fullName>
    </submittedName>
</protein>
<feature type="region of interest" description="Disordered" evidence="1">
    <location>
        <begin position="32"/>
        <end position="61"/>
    </location>
</feature>
<dbReference type="EMBL" id="VSRR010039647">
    <property type="protein sequence ID" value="MPC74759.1"/>
    <property type="molecule type" value="Genomic_DNA"/>
</dbReference>
<accession>A0A5B7HYK3</accession>
<dbReference type="AlphaFoldDB" id="A0A5B7HYK3"/>
<feature type="compositionally biased region" description="Basic and acidic residues" evidence="1">
    <location>
        <begin position="35"/>
        <end position="44"/>
    </location>
</feature>
<name>A0A5B7HYK3_PORTR</name>
<dbReference type="Proteomes" id="UP000324222">
    <property type="component" value="Unassembled WGS sequence"/>
</dbReference>
<sequence length="94" mass="10603">MGEGMGEVDEEISFSRKLATTTAHSRHFTRFSAAGRRDGTRLGWDEAPPSGREYKEQQKQEKEVLNHSVCFILHRNPQNTTLRKRNSSGRGEGG</sequence>
<keyword evidence="3" id="KW-1185">Reference proteome</keyword>
<evidence type="ECO:0000313" key="3">
    <source>
        <dbReference type="Proteomes" id="UP000324222"/>
    </source>
</evidence>
<reference evidence="2 3" key="1">
    <citation type="submission" date="2019-05" db="EMBL/GenBank/DDBJ databases">
        <title>Another draft genome of Portunus trituberculatus and its Hox gene families provides insights of decapod evolution.</title>
        <authorList>
            <person name="Jeong J.-H."/>
            <person name="Song I."/>
            <person name="Kim S."/>
            <person name="Choi T."/>
            <person name="Kim D."/>
            <person name="Ryu S."/>
            <person name="Kim W."/>
        </authorList>
    </citation>
    <scope>NUCLEOTIDE SEQUENCE [LARGE SCALE GENOMIC DNA]</scope>
    <source>
        <tissue evidence="2">Muscle</tissue>
    </source>
</reference>
<gene>
    <name evidence="2" type="ORF">E2C01_069134</name>
</gene>
<feature type="compositionally biased region" description="Basic and acidic residues" evidence="1">
    <location>
        <begin position="52"/>
        <end position="61"/>
    </location>
</feature>
<organism evidence="2 3">
    <name type="scientific">Portunus trituberculatus</name>
    <name type="common">Swimming crab</name>
    <name type="synonym">Neptunus trituberculatus</name>
    <dbReference type="NCBI Taxonomy" id="210409"/>
    <lineage>
        <taxon>Eukaryota</taxon>
        <taxon>Metazoa</taxon>
        <taxon>Ecdysozoa</taxon>
        <taxon>Arthropoda</taxon>
        <taxon>Crustacea</taxon>
        <taxon>Multicrustacea</taxon>
        <taxon>Malacostraca</taxon>
        <taxon>Eumalacostraca</taxon>
        <taxon>Eucarida</taxon>
        <taxon>Decapoda</taxon>
        <taxon>Pleocyemata</taxon>
        <taxon>Brachyura</taxon>
        <taxon>Eubrachyura</taxon>
        <taxon>Portunoidea</taxon>
        <taxon>Portunidae</taxon>
        <taxon>Portuninae</taxon>
        <taxon>Portunus</taxon>
    </lineage>
</organism>
<proteinExistence type="predicted"/>
<evidence type="ECO:0000313" key="2">
    <source>
        <dbReference type="EMBL" id="MPC74759.1"/>
    </source>
</evidence>
<comment type="caution">
    <text evidence="2">The sequence shown here is derived from an EMBL/GenBank/DDBJ whole genome shotgun (WGS) entry which is preliminary data.</text>
</comment>
<evidence type="ECO:0000256" key="1">
    <source>
        <dbReference type="SAM" id="MobiDB-lite"/>
    </source>
</evidence>